<feature type="transmembrane region" description="Helical" evidence="6">
    <location>
        <begin position="369"/>
        <end position="390"/>
    </location>
</feature>
<keyword evidence="3 6" id="KW-1133">Transmembrane helix</keyword>
<feature type="transmembrane region" description="Helical" evidence="6">
    <location>
        <begin position="268"/>
        <end position="286"/>
    </location>
</feature>
<evidence type="ECO:0000256" key="1">
    <source>
        <dbReference type="ARBA" id="ARBA00004141"/>
    </source>
</evidence>
<organism evidence="8 9">
    <name type="scientific">Pengzhenrongella sicca</name>
    <dbReference type="NCBI Taxonomy" id="2819238"/>
    <lineage>
        <taxon>Bacteria</taxon>
        <taxon>Bacillati</taxon>
        <taxon>Actinomycetota</taxon>
        <taxon>Actinomycetes</taxon>
        <taxon>Micrococcales</taxon>
        <taxon>Pengzhenrongella</taxon>
    </lineage>
</organism>
<keyword evidence="2 6" id="KW-0812">Transmembrane</keyword>
<evidence type="ECO:0000256" key="2">
    <source>
        <dbReference type="ARBA" id="ARBA00022692"/>
    </source>
</evidence>
<evidence type="ECO:0000256" key="3">
    <source>
        <dbReference type="ARBA" id="ARBA00022989"/>
    </source>
</evidence>
<feature type="transmembrane region" description="Helical" evidence="6">
    <location>
        <begin position="156"/>
        <end position="176"/>
    </location>
</feature>
<feature type="transmembrane region" description="Helical" evidence="6">
    <location>
        <begin position="188"/>
        <end position="210"/>
    </location>
</feature>
<evidence type="ECO:0000256" key="6">
    <source>
        <dbReference type="SAM" id="Phobius"/>
    </source>
</evidence>
<sequence length="444" mass="45788">MTAPEALARRRRLPAREHGAGWISAGWEHRVQVGLIVTVWLGVLGPLLVQSVTEGKGFTPIDQEAAPLTGLASAVTTAANGLIVLACAAVVLACLPALAWRTAGVLVLLVAPWGIAAVQLVVLGRPPGAPALIYPAVAAAFWALRPRRAAIETVGYLTGATALVSLLLGALLPDAGRYPLETAGLEKVIGPAGVLSGVMPTGNNLGLLLVVGLPTVFAIRRVALRWVALGAVALALAWTISRTSWVAALVVLVMLAALAWLPRRGQLAGLGLGLLALVGLVVPFVTSDPDRFTHRAGYWIATLDAWRDSPLVGYGADYFKQIANTPADLGGYAYHAHNQGVQLLITGGLLLTVAVLALLALAAVRAVRLAAAGVPWAAGWLAALLAVGVLEVPLGFVDRMMFLPVTLVPLCLLLCADRTDDDPAGPVPGVTASSARPPAGAAHG</sequence>
<feature type="transmembrane region" description="Helical" evidence="6">
    <location>
        <begin position="72"/>
        <end position="95"/>
    </location>
</feature>
<feature type="transmembrane region" description="Helical" evidence="6">
    <location>
        <begin position="222"/>
        <end position="239"/>
    </location>
</feature>
<feature type="region of interest" description="Disordered" evidence="5">
    <location>
        <begin position="425"/>
        <end position="444"/>
    </location>
</feature>
<evidence type="ECO:0000256" key="4">
    <source>
        <dbReference type="ARBA" id="ARBA00023136"/>
    </source>
</evidence>
<reference evidence="8" key="1">
    <citation type="submission" date="2021-03" db="EMBL/GenBank/DDBJ databases">
        <title>Pengzhenrongella sicca gen. nov., sp. nov., a new member of suborder Micrococcineae isolated from High-Arctic tundra soil.</title>
        <authorList>
            <person name="Peng F."/>
        </authorList>
    </citation>
    <scope>NUCLEOTIDE SEQUENCE</scope>
    <source>
        <strain evidence="8">LRZ-2</strain>
    </source>
</reference>
<accession>A0A8A4ZED5</accession>
<evidence type="ECO:0000259" key="7">
    <source>
        <dbReference type="Pfam" id="PF04932"/>
    </source>
</evidence>
<feature type="domain" description="O-antigen ligase-related" evidence="7">
    <location>
        <begin position="229"/>
        <end position="355"/>
    </location>
</feature>
<dbReference type="InterPro" id="IPR051533">
    <property type="entry name" value="WaaL-like"/>
</dbReference>
<feature type="transmembrane region" description="Helical" evidence="6">
    <location>
        <begin position="102"/>
        <end position="122"/>
    </location>
</feature>
<dbReference type="PANTHER" id="PTHR37422:SF13">
    <property type="entry name" value="LIPOPOLYSACCHARIDE BIOSYNTHESIS PROTEIN PA4999-RELATED"/>
    <property type="match status" value="1"/>
</dbReference>
<feature type="transmembrane region" description="Helical" evidence="6">
    <location>
        <begin position="128"/>
        <end position="144"/>
    </location>
</feature>
<dbReference type="KEGG" id="psic:J4E96_16490"/>
<dbReference type="GO" id="GO:0016874">
    <property type="term" value="F:ligase activity"/>
    <property type="evidence" value="ECO:0007669"/>
    <property type="project" value="UniProtKB-KW"/>
</dbReference>
<dbReference type="AlphaFoldDB" id="A0A8A4ZED5"/>
<name>A0A8A4ZED5_9MICO</name>
<evidence type="ECO:0000256" key="5">
    <source>
        <dbReference type="SAM" id="MobiDB-lite"/>
    </source>
</evidence>
<feature type="transmembrane region" description="Helical" evidence="6">
    <location>
        <begin position="341"/>
        <end position="362"/>
    </location>
</feature>
<keyword evidence="8" id="KW-0436">Ligase</keyword>
<dbReference type="EMBL" id="CP071868">
    <property type="protein sequence ID" value="QTE28906.1"/>
    <property type="molecule type" value="Genomic_DNA"/>
</dbReference>
<gene>
    <name evidence="8" type="ORF">J4E96_16490</name>
</gene>
<keyword evidence="9" id="KW-1185">Reference proteome</keyword>
<protein>
    <submittedName>
        <fullName evidence="8">O-antigen ligase family protein</fullName>
    </submittedName>
</protein>
<keyword evidence="4 6" id="KW-0472">Membrane</keyword>
<evidence type="ECO:0000313" key="8">
    <source>
        <dbReference type="EMBL" id="QTE28906.1"/>
    </source>
</evidence>
<feature type="transmembrane region" description="Helical" evidence="6">
    <location>
        <begin position="33"/>
        <end position="52"/>
    </location>
</feature>
<dbReference type="RefSeq" id="WP_227423155.1">
    <property type="nucleotide sequence ID" value="NZ_CP071868.1"/>
</dbReference>
<dbReference type="PANTHER" id="PTHR37422">
    <property type="entry name" value="TEICHURONIC ACID BIOSYNTHESIS PROTEIN TUAE"/>
    <property type="match status" value="1"/>
</dbReference>
<dbReference type="Pfam" id="PF04932">
    <property type="entry name" value="Wzy_C"/>
    <property type="match status" value="1"/>
</dbReference>
<dbReference type="InterPro" id="IPR007016">
    <property type="entry name" value="O-antigen_ligase-rel_domated"/>
</dbReference>
<evidence type="ECO:0000313" key="9">
    <source>
        <dbReference type="Proteomes" id="UP000663937"/>
    </source>
</evidence>
<comment type="subcellular location">
    <subcellularLocation>
        <location evidence="1">Membrane</location>
        <topology evidence="1">Multi-pass membrane protein</topology>
    </subcellularLocation>
</comment>
<dbReference type="GO" id="GO:0016020">
    <property type="term" value="C:membrane"/>
    <property type="evidence" value="ECO:0007669"/>
    <property type="project" value="UniProtKB-SubCell"/>
</dbReference>
<dbReference type="Proteomes" id="UP000663937">
    <property type="component" value="Chromosome"/>
</dbReference>
<feature type="transmembrane region" description="Helical" evidence="6">
    <location>
        <begin position="245"/>
        <end position="261"/>
    </location>
</feature>
<proteinExistence type="predicted"/>